<feature type="transmembrane region" description="Helical" evidence="7">
    <location>
        <begin position="228"/>
        <end position="250"/>
    </location>
</feature>
<dbReference type="PANTHER" id="PTHR30151:SF20">
    <property type="entry name" value="ABC TRANSPORTER PERMEASE PROTEIN HI_0355-RELATED"/>
    <property type="match status" value="1"/>
</dbReference>
<accession>A0A939MI11</accession>
<proteinExistence type="inferred from homology"/>
<feature type="transmembrane region" description="Helical" evidence="7">
    <location>
        <begin position="101"/>
        <end position="127"/>
    </location>
</feature>
<dbReference type="AlphaFoldDB" id="A0A939MI11"/>
<dbReference type="RefSeq" id="WP_208095905.1">
    <property type="nucleotide sequence ID" value="NZ_JAGDYM010000004.1"/>
</dbReference>
<feature type="domain" description="ABC transmembrane type-1" evidence="8">
    <location>
        <begin position="67"/>
        <end position="247"/>
    </location>
</feature>
<name>A0A939MI11_9MICO</name>
<keyword evidence="5 7" id="KW-1133">Transmembrane helix</keyword>
<dbReference type="PANTHER" id="PTHR30151">
    <property type="entry name" value="ALKANE SULFONATE ABC TRANSPORTER-RELATED, MEMBRANE SUBUNIT"/>
    <property type="match status" value="1"/>
</dbReference>
<dbReference type="Pfam" id="PF00528">
    <property type="entry name" value="BPD_transp_1"/>
    <property type="match status" value="1"/>
</dbReference>
<dbReference type="GO" id="GO:0055085">
    <property type="term" value="P:transmembrane transport"/>
    <property type="evidence" value="ECO:0007669"/>
    <property type="project" value="InterPro"/>
</dbReference>
<dbReference type="InterPro" id="IPR035906">
    <property type="entry name" value="MetI-like_sf"/>
</dbReference>
<evidence type="ECO:0000256" key="4">
    <source>
        <dbReference type="ARBA" id="ARBA00022692"/>
    </source>
</evidence>
<dbReference type="SUPFAM" id="SSF161098">
    <property type="entry name" value="MetI-like"/>
    <property type="match status" value="1"/>
</dbReference>
<evidence type="ECO:0000313" key="9">
    <source>
        <dbReference type="EMBL" id="MBO1900961.1"/>
    </source>
</evidence>
<dbReference type="Gene3D" id="1.10.3720.10">
    <property type="entry name" value="MetI-like"/>
    <property type="match status" value="1"/>
</dbReference>
<protein>
    <submittedName>
        <fullName evidence="9">ABC transporter permease</fullName>
    </submittedName>
</protein>
<evidence type="ECO:0000256" key="2">
    <source>
        <dbReference type="ARBA" id="ARBA00022448"/>
    </source>
</evidence>
<evidence type="ECO:0000256" key="3">
    <source>
        <dbReference type="ARBA" id="ARBA00022475"/>
    </source>
</evidence>
<keyword evidence="4 7" id="KW-0812">Transmembrane</keyword>
<evidence type="ECO:0000256" key="1">
    <source>
        <dbReference type="ARBA" id="ARBA00004651"/>
    </source>
</evidence>
<keyword evidence="2 7" id="KW-0813">Transport</keyword>
<evidence type="ECO:0000313" key="10">
    <source>
        <dbReference type="Proteomes" id="UP000664382"/>
    </source>
</evidence>
<dbReference type="CDD" id="cd06261">
    <property type="entry name" value="TM_PBP2"/>
    <property type="match status" value="1"/>
</dbReference>
<dbReference type="GO" id="GO:0005886">
    <property type="term" value="C:plasma membrane"/>
    <property type="evidence" value="ECO:0007669"/>
    <property type="project" value="UniProtKB-SubCell"/>
</dbReference>
<dbReference type="InterPro" id="IPR000515">
    <property type="entry name" value="MetI-like"/>
</dbReference>
<feature type="transmembrane region" description="Helical" evidence="7">
    <location>
        <begin position="73"/>
        <end position="94"/>
    </location>
</feature>
<dbReference type="EMBL" id="JAGDYM010000004">
    <property type="protein sequence ID" value="MBO1900961.1"/>
    <property type="molecule type" value="Genomic_DNA"/>
</dbReference>
<gene>
    <name evidence="9" type="ORF">J4H92_03235</name>
</gene>
<dbReference type="PROSITE" id="PS50928">
    <property type="entry name" value="ABC_TM1"/>
    <property type="match status" value="1"/>
</dbReference>
<evidence type="ECO:0000256" key="5">
    <source>
        <dbReference type="ARBA" id="ARBA00022989"/>
    </source>
</evidence>
<keyword evidence="10" id="KW-1185">Reference proteome</keyword>
<comment type="caution">
    <text evidence="9">The sequence shown here is derived from an EMBL/GenBank/DDBJ whole genome shotgun (WGS) entry which is preliminary data.</text>
</comment>
<comment type="similarity">
    <text evidence="7">Belongs to the binding-protein-dependent transport system permease family.</text>
</comment>
<sequence length="266" mass="28500">MSTSNRVVGIRAGALGSVLQPLALIAALLLLWQVIASIGVIPVRLLPGPVAVLEAAWNSREALLANTWPTLRAAVLGFSLALVAAFLISLLLDFSAALRRAVLPVLIISQTLPIVAIAPLVILWFGFGLLPKVLLVALVTFFPLTISLLQGYRSSDPDAERLVRSIRPGAWSVFRHVRLPSATVSFFSGLRISITYGVVGAIFAEYAGAVSGLGVFMLQSKASFRTDLVLAAVVVSSLLTLLLYAVVLVIERVTVPWVRIEQGRTR</sequence>
<evidence type="ECO:0000256" key="7">
    <source>
        <dbReference type="RuleBase" id="RU363032"/>
    </source>
</evidence>
<keyword evidence="6 7" id="KW-0472">Membrane</keyword>
<keyword evidence="3" id="KW-1003">Cell membrane</keyword>
<comment type="subcellular location">
    <subcellularLocation>
        <location evidence="1 7">Cell membrane</location>
        <topology evidence="1 7">Multi-pass membrane protein</topology>
    </subcellularLocation>
</comment>
<evidence type="ECO:0000259" key="8">
    <source>
        <dbReference type="PROSITE" id="PS50928"/>
    </source>
</evidence>
<organism evidence="9 10">
    <name type="scientific">Leucobacter weissii</name>
    <dbReference type="NCBI Taxonomy" id="1983706"/>
    <lineage>
        <taxon>Bacteria</taxon>
        <taxon>Bacillati</taxon>
        <taxon>Actinomycetota</taxon>
        <taxon>Actinomycetes</taxon>
        <taxon>Micrococcales</taxon>
        <taxon>Microbacteriaceae</taxon>
        <taxon>Leucobacter</taxon>
    </lineage>
</organism>
<reference evidence="9" key="1">
    <citation type="submission" date="2021-03" db="EMBL/GenBank/DDBJ databases">
        <title>Leucobacter chromiisoli sp. nov., isolated from chromium-containing soil of chemical plant.</title>
        <authorList>
            <person name="Xu Z."/>
        </authorList>
    </citation>
    <scope>NUCLEOTIDE SEQUENCE</scope>
    <source>
        <strain evidence="9">S27</strain>
    </source>
</reference>
<feature type="transmembrane region" description="Helical" evidence="7">
    <location>
        <begin position="133"/>
        <end position="152"/>
    </location>
</feature>
<feature type="transmembrane region" description="Helical" evidence="7">
    <location>
        <begin position="196"/>
        <end position="216"/>
    </location>
</feature>
<dbReference type="Proteomes" id="UP000664382">
    <property type="component" value="Unassembled WGS sequence"/>
</dbReference>
<evidence type="ECO:0000256" key="6">
    <source>
        <dbReference type="ARBA" id="ARBA00023136"/>
    </source>
</evidence>